<evidence type="ECO:0000256" key="1">
    <source>
        <dbReference type="ARBA" id="ARBA00023157"/>
    </source>
</evidence>
<dbReference type="FunFam" id="2.40.10.10:FF:000068">
    <property type="entry name" value="transmembrane protease serine 2"/>
    <property type="match status" value="1"/>
</dbReference>
<dbReference type="InterPro" id="IPR001254">
    <property type="entry name" value="Trypsin_dom"/>
</dbReference>
<dbReference type="Proteomes" id="UP001566132">
    <property type="component" value="Unassembled WGS sequence"/>
</dbReference>
<keyword evidence="4" id="KW-0472">Membrane</keyword>
<keyword evidence="4" id="KW-1133">Transmembrane helix</keyword>
<evidence type="ECO:0000313" key="6">
    <source>
        <dbReference type="EMBL" id="KAL1501397.1"/>
    </source>
</evidence>
<dbReference type="CDD" id="cd00112">
    <property type="entry name" value="LDLa"/>
    <property type="match status" value="2"/>
</dbReference>
<feature type="transmembrane region" description="Helical" evidence="4">
    <location>
        <begin position="54"/>
        <end position="79"/>
    </location>
</feature>
<dbReference type="InterPro" id="IPR018114">
    <property type="entry name" value="TRYPSIN_HIS"/>
</dbReference>
<dbReference type="SUPFAM" id="SSF50494">
    <property type="entry name" value="Trypsin-like serine proteases"/>
    <property type="match status" value="1"/>
</dbReference>
<dbReference type="InterPro" id="IPR036055">
    <property type="entry name" value="LDL_receptor-like_sf"/>
</dbReference>
<accession>A0ABD1ERI7</accession>
<evidence type="ECO:0000256" key="2">
    <source>
        <dbReference type="PROSITE-ProRule" id="PRU00124"/>
    </source>
</evidence>
<dbReference type="Gene3D" id="4.10.400.10">
    <property type="entry name" value="Low-density Lipoprotein Receptor"/>
    <property type="match status" value="2"/>
</dbReference>
<dbReference type="SUPFAM" id="SSF57424">
    <property type="entry name" value="LDL receptor-like module"/>
    <property type="match status" value="1"/>
</dbReference>
<evidence type="ECO:0000256" key="3">
    <source>
        <dbReference type="SAM" id="MobiDB-lite"/>
    </source>
</evidence>
<dbReference type="SMART" id="SM00192">
    <property type="entry name" value="LDLa"/>
    <property type="match status" value="2"/>
</dbReference>
<keyword evidence="1 2" id="KW-1015">Disulfide bond</keyword>
<dbReference type="InterPro" id="IPR009003">
    <property type="entry name" value="Peptidase_S1_PA"/>
</dbReference>
<protein>
    <recommendedName>
        <fullName evidence="5">Peptidase S1 domain-containing protein</fullName>
    </recommendedName>
</protein>
<dbReference type="PRINTS" id="PR00261">
    <property type="entry name" value="LDLRECEPTOR"/>
</dbReference>
<dbReference type="Gene3D" id="2.40.10.10">
    <property type="entry name" value="Trypsin-like serine proteases"/>
    <property type="match status" value="1"/>
</dbReference>
<dbReference type="PROSITE" id="PS50068">
    <property type="entry name" value="LDLRA_2"/>
    <property type="match status" value="2"/>
</dbReference>
<dbReference type="PANTHER" id="PTHR24252">
    <property type="entry name" value="ACROSIN-RELATED"/>
    <property type="match status" value="1"/>
</dbReference>
<proteinExistence type="predicted"/>
<reference evidence="6 7" key="1">
    <citation type="submission" date="2024-05" db="EMBL/GenBank/DDBJ databases">
        <title>Genetic variation in Jamaican populations of the coffee berry borer (Hypothenemus hampei).</title>
        <authorList>
            <person name="Errbii M."/>
            <person name="Myrie A."/>
        </authorList>
    </citation>
    <scope>NUCLEOTIDE SEQUENCE [LARGE SCALE GENOMIC DNA]</scope>
    <source>
        <strain evidence="6">JA-Hopewell-2020-01-JO</strain>
        <tissue evidence="6">Whole body</tissue>
    </source>
</reference>
<dbReference type="Pfam" id="PF00057">
    <property type="entry name" value="Ldl_recept_a"/>
    <property type="match status" value="1"/>
</dbReference>
<keyword evidence="4" id="KW-0812">Transmembrane</keyword>
<feature type="disulfide bond" evidence="2">
    <location>
        <begin position="1129"/>
        <end position="1144"/>
    </location>
</feature>
<dbReference type="PANTHER" id="PTHR24252:SF7">
    <property type="entry name" value="HYALIN"/>
    <property type="match status" value="1"/>
</dbReference>
<name>A0ABD1ERI7_HYPHA</name>
<sequence length="1456" mass="163529">MVVPKGAPIKKTHVLDNRKDDVTSLKPEPFREPPGMMTIDLNKTKLRQKSQIKYVTRLLIVLCTALVLSLLLAAGLTLFEQRVHLFTVLPPHQEISQQTKLKDALLLSNVLENMDIQLCRKLQTPESCCEFTKNTQTAKILSELCTVNNMLKILEEFEERARFKRQVGPYPEQWGFNPNDERVNILFEHNDPLPPYFQRNFFPFSQEEMLGNAPFLESPQKKPLVSKFSDVKIIKGDTSAVNENFLTNYEHDRVSGLNIAPPVKITKNPADLELSTTVLPAEMRLAIIPTEVIPEIISTQSEAQRSYLKEDFLPFTQKDMLVNDPFVESPQKKPLVSKFSDVKVIKEDTSAVNENVPNNGDKDRIPGISIAPPVIITKNPADLEPSTTVLPVEMRLTITPTQVNQEISFTRTELQRPNFERDFFPFSQEEMPGNDPFLGSPEKKSLAAKFGNSKIIKKNSTSSKYSYSELKGSEDTAGLKIVPTVNISSKPEDLNLTTSALPLENRIVTVPSKVITEENKPSELFNSQVNDDEYEFKISSDTKQNDISTAPLVQSFFTMKLPEHTKQDILEHITLAPQELVVSEMSASENTLFVGSPQKKPLVSKFGDVVVVRGKNSSSKDNPTKLDAGEDSDIIHINIIPPMKISKKSGNPKPAAGTPIAISSTEKISENDLISTDTLPTTLRNNLITEETSINRKKRQYNLREDFLPKIPFFPSSNHFGNSQDSSLMQHFPEKPISKPTEQDLISAQDRNAFPEQFSFQNPPIPQMKPLVSKFTDTEVTKENNDKFSKLSRNEDVAAMKIVPPTKITTQLDKLPEKYGSGANHEVSGFPQKKPSVSKFGDRVEIQENNPSKDAQSIDFRTSGDESEFKTASNDKIAKKSDDFMPREDFEDLPPVITEHILGDSDKFPLVAHFENSMQDVPKSKSMNSHPEISKIIDLKGDPSRATNDLLEKSKQQRPIEDFAQSNQLIFSNPCFNSPKDPGLLKVVSMSQARAQSQPPLFVLNPSLFYNMPPTGTSGSYFPNLYYPPMPPMPQTIQSITANPPVQVTAPGGQFLLCNPIPTPLNSAAGVPQVEVRRNTGNLQDLFLDMNNGFSYRRGNESRAASLFCSVGEFECLDNSRCIKKYQVCDNEVHCDDSSDEAACTCKERVGKLRHCDGYCDCPRCEDEDGCFGCSEGEFSCDDWSRFRRATCIPLEQRCDGVKQCEITGKDETDCAILADHLGNFPINKVSNSVGFLHRNYKGKWYPTCFGTELWAAEVCEIEAGPSSITPKAHMTLTTNPYRGSFINILPNNEVTLVNTCVQDRAAFVECPPIYCGLRFIINNPYRDSEVDTSMEEMLNDLERAYEIRGEVPQEMILGQSRVVGGKPSQPSAWPWLVSIFKNGYFHCAGVLINDQWVITAAHCIDRHWQNYYEIQAGTLRRFSYAPMDQRRWVTAVVPHEQYEKANLRNDIGKKN</sequence>
<feature type="domain" description="Peptidase S1" evidence="5">
    <location>
        <begin position="1363"/>
        <end position="1452"/>
    </location>
</feature>
<gene>
    <name evidence="6" type="ORF">ABEB36_006721</name>
</gene>
<evidence type="ECO:0000256" key="4">
    <source>
        <dbReference type="SAM" id="Phobius"/>
    </source>
</evidence>
<keyword evidence="7" id="KW-1185">Reference proteome</keyword>
<dbReference type="InterPro" id="IPR043504">
    <property type="entry name" value="Peptidase_S1_PA_chymotrypsin"/>
</dbReference>
<dbReference type="Pfam" id="PF00089">
    <property type="entry name" value="Trypsin"/>
    <property type="match status" value="1"/>
</dbReference>
<dbReference type="EMBL" id="JBDJPC010000005">
    <property type="protein sequence ID" value="KAL1501397.1"/>
    <property type="molecule type" value="Genomic_DNA"/>
</dbReference>
<dbReference type="PROSITE" id="PS50240">
    <property type="entry name" value="TRYPSIN_DOM"/>
    <property type="match status" value="1"/>
</dbReference>
<evidence type="ECO:0000259" key="5">
    <source>
        <dbReference type="PROSITE" id="PS50240"/>
    </source>
</evidence>
<dbReference type="InterPro" id="IPR002172">
    <property type="entry name" value="LDrepeatLR_classA_rpt"/>
</dbReference>
<evidence type="ECO:0000313" key="7">
    <source>
        <dbReference type="Proteomes" id="UP001566132"/>
    </source>
</evidence>
<organism evidence="6 7">
    <name type="scientific">Hypothenemus hampei</name>
    <name type="common">Coffee berry borer</name>
    <dbReference type="NCBI Taxonomy" id="57062"/>
    <lineage>
        <taxon>Eukaryota</taxon>
        <taxon>Metazoa</taxon>
        <taxon>Ecdysozoa</taxon>
        <taxon>Arthropoda</taxon>
        <taxon>Hexapoda</taxon>
        <taxon>Insecta</taxon>
        <taxon>Pterygota</taxon>
        <taxon>Neoptera</taxon>
        <taxon>Endopterygota</taxon>
        <taxon>Coleoptera</taxon>
        <taxon>Polyphaga</taxon>
        <taxon>Cucujiformia</taxon>
        <taxon>Curculionidae</taxon>
        <taxon>Scolytinae</taxon>
        <taxon>Hypothenemus</taxon>
    </lineage>
</organism>
<dbReference type="PROSITE" id="PS00134">
    <property type="entry name" value="TRYPSIN_HIS"/>
    <property type="match status" value="1"/>
</dbReference>
<feature type="region of interest" description="Disordered" evidence="3">
    <location>
        <begin position="817"/>
        <end position="883"/>
    </location>
</feature>
<comment type="caution">
    <text evidence="6">The sequence shown here is derived from an EMBL/GenBank/DDBJ whole genome shotgun (WGS) entry which is preliminary data.</text>
</comment>
<comment type="caution">
    <text evidence="2">Lacks conserved residue(s) required for the propagation of feature annotation.</text>
</comment>